<feature type="domain" description="Serine aminopeptidase S33" evidence="2">
    <location>
        <begin position="57"/>
        <end position="273"/>
    </location>
</feature>
<dbReference type="PANTHER" id="PTHR43798">
    <property type="entry name" value="MONOACYLGLYCEROL LIPASE"/>
    <property type="match status" value="1"/>
</dbReference>
<dbReference type="InterPro" id="IPR022742">
    <property type="entry name" value="Hydrolase_4"/>
</dbReference>
<feature type="active site" description="Charge relay system" evidence="1">
    <location>
        <position position="240"/>
    </location>
</feature>
<protein>
    <submittedName>
        <fullName evidence="3">Alpha/beta hydrolase fold</fullName>
    </submittedName>
</protein>
<dbReference type="Proteomes" id="UP000507962">
    <property type="component" value="Unassembled WGS sequence"/>
</dbReference>
<dbReference type="PANTHER" id="PTHR43798:SF33">
    <property type="entry name" value="HYDROLASE, PUTATIVE (AFU_ORTHOLOGUE AFUA_2G14860)-RELATED"/>
    <property type="match status" value="1"/>
</dbReference>
<reference evidence="3 4" key="1">
    <citation type="submission" date="2019-03" db="EMBL/GenBank/DDBJ databases">
        <authorList>
            <person name="Nijsse B."/>
        </authorList>
    </citation>
    <scope>NUCLEOTIDE SEQUENCE [LARGE SCALE GENOMIC DNA]</scope>
    <source>
        <strain evidence="3">Desulfoluna butyratoxydans MSL71</strain>
    </source>
</reference>
<dbReference type="InterPro" id="IPR050266">
    <property type="entry name" value="AB_hydrolase_sf"/>
</dbReference>
<dbReference type="GO" id="GO:0052689">
    <property type="term" value="F:carboxylic ester hydrolase activity"/>
    <property type="evidence" value="ECO:0007669"/>
    <property type="project" value="InterPro"/>
</dbReference>
<evidence type="ECO:0000259" key="2">
    <source>
        <dbReference type="Pfam" id="PF12146"/>
    </source>
</evidence>
<evidence type="ECO:0000313" key="4">
    <source>
        <dbReference type="Proteomes" id="UP000507962"/>
    </source>
</evidence>
<evidence type="ECO:0000313" key="3">
    <source>
        <dbReference type="EMBL" id="VFQ43153.1"/>
    </source>
</evidence>
<evidence type="ECO:0000256" key="1">
    <source>
        <dbReference type="PIRSR" id="PIRSR017388-1"/>
    </source>
</evidence>
<keyword evidence="4" id="KW-1185">Reference proteome</keyword>
<name>A0A4U8YPH9_9BACT</name>
<dbReference type="EMBL" id="CAADHO010000001">
    <property type="protein sequence ID" value="VFQ43153.1"/>
    <property type="molecule type" value="Genomic_DNA"/>
</dbReference>
<keyword evidence="3" id="KW-0378">Hydrolase</keyword>
<dbReference type="SUPFAM" id="SSF53474">
    <property type="entry name" value="alpha/beta-Hydrolases"/>
    <property type="match status" value="1"/>
</dbReference>
<gene>
    <name evidence="3" type="ORF">MSL71_7810</name>
</gene>
<dbReference type="GO" id="GO:0016020">
    <property type="term" value="C:membrane"/>
    <property type="evidence" value="ECO:0007669"/>
    <property type="project" value="TreeGrafter"/>
</dbReference>
<proteinExistence type="predicted"/>
<feature type="active site" description="Charge relay system" evidence="1">
    <location>
        <position position="270"/>
    </location>
</feature>
<dbReference type="AlphaFoldDB" id="A0A4U8YPH9"/>
<organism evidence="3 4">
    <name type="scientific">Desulfoluna butyratoxydans</name>
    <dbReference type="NCBI Taxonomy" id="231438"/>
    <lineage>
        <taxon>Bacteria</taxon>
        <taxon>Pseudomonadati</taxon>
        <taxon>Thermodesulfobacteriota</taxon>
        <taxon>Desulfobacteria</taxon>
        <taxon>Desulfobacterales</taxon>
        <taxon>Desulfolunaceae</taxon>
        <taxon>Desulfoluna</taxon>
    </lineage>
</organism>
<dbReference type="InterPro" id="IPR029058">
    <property type="entry name" value="AB_hydrolase_fold"/>
</dbReference>
<feature type="active site" description="Nucleophile" evidence="1">
    <location>
        <position position="132"/>
    </location>
</feature>
<accession>A0A4U8YPH9</accession>
<dbReference type="InterPro" id="IPR012354">
    <property type="entry name" value="Esterase_lipase"/>
</dbReference>
<dbReference type="Gene3D" id="3.40.50.1820">
    <property type="entry name" value="alpha/beta hydrolase"/>
    <property type="match status" value="1"/>
</dbReference>
<sequence length="294" mass="32453">MIESRKEQVPCREWESLALGEMLRFYDDYDAFAQEGESKPRNIGAPVFLRHPAAQTGILLIHGFMAAPEEVRQWAEFLYGLGYTVYAPRLAGHGTSPADLAGRTCDDWMDSVDRGHAILKTCCTRIVVAGFSTGAGLALAQALFKPEAFEAVISVSAPLKFKSLSVSGVEALNDWNRLCRALGLTWFTKEFVTNHADNPHINYLKSPIAGLVQVKALMKRVWKGLPDLCPPALIVQGKGDPKVSDKSGKKLFARIGHGNKTYLEIPFHQHGIVRGPIATELFAEVERFLMEFPG</sequence>
<dbReference type="PIRSF" id="PIRSF017388">
    <property type="entry name" value="Esterase_lipase"/>
    <property type="match status" value="1"/>
</dbReference>
<dbReference type="Pfam" id="PF12146">
    <property type="entry name" value="Hydrolase_4"/>
    <property type="match status" value="1"/>
</dbReference>